<feature type="compositionally biased region" description="Polar residues" evidence="1">
    <location>
        <begin position="503"/>
        <end position="518"/>
    </location>
</feature>
<protein>
    <submittedName>
        <fullName evidence="2">Uncharacterized protein</fullName>
    </submittedName>
</protein>
<organism evidence="2 3">
    <name type="scientific">Thamnocephalis sphaerospora</name>
    <dbReference type="NCBI Taxonomy" id="78915"/>
    <lineage>
        <taxon>Eukaryota</taxon>
        <taxon>Fungi</taxon>
        <taxon>Fungi incertae sedis</taxon>
        <taxon>Zoopagomycota</taxon>
        <taxon>Zoopagomycotina</taxon>
        <taxon>Zoopagomycetes</taxon>
        <taxon>Zoopagales</taxon>
        <taxon>Sigmoideomycetaceae</taxon>
        <taxon>Thamnocephalis</taxon>
    </lineage>
</organism>
<feature type="compositionally biased region" description="Low complexity" evidence="1">
    <location>
        <begin position="608"/>
        <end position="623"/>
    </location>
</feature>
<keyword evidence="3" id="KW-1185">Reference proteome</keyword>
<feature type="region of interest" description="Disordered" evidence="1">
    <location>
        <begin position="608"/>
        <end position="638"/>
    </location>
</feature>
<feature type="region of interest" description="Disordered" evidence="1">
    <location>
        <begin position="216"/>
        <end position="245"/>
    </location>
</feature>
<feature type="compositionally biased region" description="Basic residues" evidence="1">
    <location>
        <begin position="144"/>
        <end position="180"/>
    </location>
</feature>
<sequence>MQTQRFLRFPALAAHVQLILAERAHLDEIAFCFDEQRHTARQARQYMQQRNGKVLKHPRRRSRCPTQPSDSRRYSRRRDTVGERKEAIDANGPVQYCEAASCCHHRAAVNTNRDGQQSGDCMHSTGMMQKAPPPQARDQPTQRRTAHRPVSRGYPRRTSRQLQVRRRRRTSSVSAKRKSQRHEAGQMLRHRSSSGVSSKSHSSYYAVHTVAATGAESRLNATTDDDQGEFESESEHDQEDSGMRAHVHRRLRGRPSSVFLRDDCPWESLTPSITVTAATMATDSGSSVVGAPAGILPSFSAERVAKVEHTTIVTQTKTTTTRSASPAASVYRQEGTSPPRTDSRADRQASNALVRTKTTHIRTCTKLTLTDNHSNGNVRLRQQAGDEAYMPQQARTTKSPHVLYMQDVPHTAARYLEHRQESRLPDVGAEKRSHGSETLMSKLVPIETETDWSSLQELPRKKEGGRWRRMGKRALAFVASAAHTISNTEDSSPERHQRGRYNSVSATTHPPANAQQKKSQARLYGPVSTVAPKCRPMPPMLPIPPTTRDAVMRPDAMTNGACRAAPAGPVQASAPHSPPITPPDTPTRTMRAGTGTGTRAARGLGGARAAPVAVAPDQPAPSAEKLPQPPHSTHVASAPLSPTTVLRGTMSAPAFAMMETAMRRAIKPGMSNAEREQTTIALLSRLFANERRSKWAGLRDSIGLYEKTPSNDLAEPTSPVSSADSEPCTPHEANFNKPAHDPCW</sequence>
<feature type="region of interest" description="Disordered" evidence="1">
    <location>
        <begin position="48"/>
        <end position="87"/>
    </location>
</feature>
<feature type="region of interest" description="Disordered" evidence="1">
    <location>
        <begin position="503"/>
        <end position="524"/>
    </location>
</feature>
<evidence type="ECO:0000313" key="3">
    <source>
        <dbReference type="Proteomes" id="UP000271241"/>
    </source>
</evidence>
<feature type="compositionally biased region" description="Basic and acidic residues" evidence="1">
    <location>
        <begin position="233"/>
        <end position="243"/>
    </location>
</feature>
<feature type="compositionally biased region" description="Basic and acidic residues" evidence="1">
    <location>
        <begin position="70"/>
        <end position="87"/>
    </location>
</feature>
<feature type="region of interest" description="Disordered" evidence="1">
    <location>
        <begin position="705"/>
        <end position="744"/>
    </location>
</feature>
<evidence type="ECO:0000313" key="2">
    <source>
        <dbReference type="EMBL" id="RKP07371.1"/>
    </source>
</evidence>
<evidence type="ECO:0000256" key="1">
    <source>
        <dbReference type="SAM" id="MobiDB-lite"/>
    </source>
</evidence>
<accession>A0A4P9XPL0</accession>
<proteinExistence type="predicted"/>
<dbReference type="EMBL" id="KZ992729">
    <property type="protein sequence ID" value="RKP07371.1"/>
    <property type="molecule type" value="Genomic_DNA"/>
</dbReference>
<feature type="compositionally biased region" description="Pro residues" evidence="1">
    <location>
        <begin position="576"/>
        <end position="585"/>
    </location>
</feature>
<feature type="region of interest" description="Disordered" evidence="1">
    <location>
        <begin position="315"/>
        <end position="350"/>
    </location>
</feature>
<feature type="region of interest" description="Disordered" evidence="1">
    <location>
        <begin position="564"/>
        <end position="590"/>
    </location>
</feature>
<name>A0A4P9XPL0_9FUNG</name>
<dbReference type="AlphaFoldDB" id="A0A4P9XPL0"/>
<feature type="region of interest" description="Disordered" evidence="1">
    <location>
        <begin position="113"/>
        <end position="201"/>
    </location>
</feature>
<reference evidence="3" key="1">
    <citation type="journal article" date="2018" name="Nat. Microbiol.">
        <title>Leveraging single-cell genomics to expand the fungal tree of life.</title>
        <authorList>
            <person name="Ahrendt S.R."/>
            <person name="Quandt C.A."/>
            <person name="Ciobanu D."/>
            <person name="Clum A."/>
            <person name="Salamov A."/>
            <person name="Andreopoulos B."/>
            <person name="Cheng J.F."/>
            <person name="Woyke T."/>
            <person name="Pelin A."/>
            <person name="Henrissat B."/>
            <person name="Reynolds N.K."/>
            <person name="Benny G.L."/>
            <person name="Smith M.E."/>
            <person name="James T.Y."/>
            <person name="Grigoriev I.V."/>
        </authorList>
    </citation>
    <scope>NUCLEOTIDE SEQUENCE [LARGE SCALE GENOMIC DNA]</scope>
    <source>
        <strain evidence="3">RSA 1356</strain>
    </source>
</reference>
<feature type="compositionally biased region" description="Acidic residues" evidence="1">
    <location>
        <begin position="223"/>
        <end position="232"/>
    </location>
</feature>
<gene>
    <name evidence="2" type="ORF">THASP1DRAFT_30812</name>
</gene>
<feature type="compositionally biased region" description="Basic residues" evidence="1">
    <location>
        <begin position="53"/>
        <end position="63"/>
    </location>
</feature>
<dbReference type="Proteomes" id="UP000271241">
    <property type="component" value="Unassembled WGS sequence"/>
</dbReference>